<reference evidence="1 2" key="1">
    <citation type="submission" date="2022-05" db="EMBL/GenBank/DDBJ databases">
        <authorList>
            <consortium name="Genoscope - CEA"/>
            <person name="William W."/>
        </authorList>
    </citation>
    <scope>NUCLEOTIDE SEQUENCE [LARGE SCALE GENOMIC DNA]</scope>
</reference>
<evidence type="ECO:0000313" key="2">
    <source>
        <dbReference type="Proteomes" id="UP001159427"/>
    </source>
</evidence>
<dbReference type="EMBL" id="CALNXI010000165">
    <property type="protein sequence ID" value="CAH3020976.1"/>
    <property type="molecule type" value="Genomic_DNA"/>
</dbReference>
<gene>
    <name evidence="1" type="ORF">PEVE_00009396</name>
</gene>
<comment type="caution">
    <text evidence="1">The sequence shown here is derived from an EMBL/GenBank/DDBJ whole genome shotgun (WGS) entry which is preliminary data.</text>
</comment>
<keyword evidence="2" id="KW-1185">Reference proteome</keyword>
<sequence>MAMVKAAQNAVFSCVASSATSGESIATQIVASIRIYVENVEERALHPYKIVLEIADVTRKEMGTMNIQSLLQDMVEQCALLGLYRSKVQELKFELKDKDKVIEKIKLTMEQNNVNCAVPDTALKIAAVIESEDEDSVVLASLLKDLIQNRGTPNKRWSDATKSLFAIILDYGGPALARIVQEKIGCPSLQSMYRTARSNYAIPCKLEEQALRHARSFYDTIGYNGVFALAVDATAVVPTMRVKGNKITGLATERDVIVSSAQDILNVVKNREYELAKQANVFIVAPLQDHVPQDYTLIRHWCNQATLWGARNKITIVGADGDSKFRKYYVERLTNPRRKK</sequence>
<dbReference type="Proteomes" id="UP001159427">
    <property type="component" value="Unassembled WGS sequence"/>
</dbReference>
<evidence type="ECO:0000313" key="1">
    <source>
        <dbReference type="EMBL" id="CAH3020976.1"/>
    </source>
</evidence>
<accession>A0ABN8LYC3</accession>
<name>A0ABN8LYC3_9CNID</name>
<protein>
    <submittedName>
        <fullName evidence="1">Uncharacterized protein</fullName>
    </submittedName>
</protein>
<proteinExistence type="predicted"/>
<organism evidence="1 2">
    <name type="scientific">Porites evermanni</name>
    <dbReference type="NCBI Taxonomy" id="104178"/>
    <lineage>
        <taxon>Eukaryota</taxon>
        <taxon>Metazoa</taxon>
        <taxon>Cnidaria</taxon>
        <taxon>Anthozoa</taxon>
        <taxon>Hexacorallia</taxon>
        <taxon>Scleractinia</taxon>
        <taxon>Fungiina</taxon>
        <taxon>Poritidae</taxon>
        <taxon>Porites</taxon>
    </lineage>
</organism>